<accession>A0A3D9IEU1</accession>
<dbReference type="InterPro" id="IPR013249">
    <property type="entry name" value="RNA_pol_sigma70_r4_t2"/>
</dbReference>
<evidence type="ECO:0000256" key="4">
    <source>
        <dbReference type="ARBA" id="ARBA00023125"/>
    </source>
</evidence>
<organism evidence="8 9">
    <name type="scientific">Cohnella lupini</name>
    <dbReference type="NCBI Taxonomy" id="1294267"/>
    <lineage>
        <taxon>Bacteria</taxon>
        <taxon>Bacillati</taxon>
        <taxon>Bacillota</taxon>
        <taxon>Bacilli</taxon>
        <taxon>Bacillales</taxon>
        <taxon>Paenibacillaceae</taxon>
        <taxon>Cohnella</taxon>
    </lineage>
</organism>
<dbReference type="PANTHER" id="PTHR43133:SF52">
    <property type="entry name" value="ECF RNA POLYMERASE SIGMA FACTOR SIGL"/>
    <property type="match status" value="1"/>
</dbReference>
<keyword evidence="5" id="KW-0804">Transcription</keyword>
<keyword evidence="4" id="KW-0238">DNA-binding</keyword>
<evidence type="ECO:0000256" key="3">
    <source>
        <dbReference type="ARBA" id="ARBA00023082"/>
    </source>
</evidence>
<comment type="similarity">
    <text evidence="1">Belongs to the sigma-70 factor family. ECF subfamily.</text>
</comment>
<keyword evidence="2" id="KW-0805">Transcription regulation</keyword>
<dbReference type="NCBIfam" id="TIGR02937">
    <property type="entry name" value="sigma70-ECF"/>
    <property type="match status" value="1"/>
</dbReference>
<dbReference type="CDD" id="cd06171">
    <property type="entry name" value="Sigma70_r4"/>
    <property type="match status" value="1"/>
</dbReference>
<reference evidence="8 9" key="1">
    <citation type="submission" date="2018-07" db="EMBL/GenBank/DDBJ databases">
        <title>Genomic Encyclopedia of Type Strains, Phase III (KMG-III): the genomes of soil and plant-associated and newly described type strains.</title>
        <authorList>
            <person name="Whitman W."/>
        </authorList>
    </citation>
    <scope>NUCLEOTIDE SEQUENCE [LARGE SCALE GENOMIC DNA]</scope>
    <source>
        <strain evidence="8 9">CECT 8236</strain>
    </source>
</reference>
<dbReference type="InterPro" id="IPR039425">
    <property type="entry name" value="RNA_pol_sigma-70-like"/>
</dbReference>
<evidence type="ECO:0000313" key="9">
    <source>
        <dbReference type="Proteomes" id="UP000256869"/>
    </source>
</evidence>
<dbReference type="EMBL" id="QRDY01000006">
    <property type="protein sequence ID" value="RED60304.1"/>
    <property type="molecule type" value="Genomic_DNA"/>
</dbReference>
<feature type="domain" description="RNA polymerase sigma factor 70 region 4 type 2" evidence="7">
    <location>
        <begin position="103"/>
        <end position="154"/>
    </location>
</feature>
<dbReference type="RefSeq" id="WP_181907384.1">
    <property type="nucleotide sequence ID" value="NZ_QRDY01000006.1"/>
</dbReference>
<dbReference type="Gene3D" id="1.10.1740.10">
    <property type="match status" value="1"/>
</dbReference>
<evidence type="ECO:0000256" key="2">
    <source>
        <dbReference type="ARBA" id="ARBA00023015"/>
    </source>
</evidence>
<dbReference type="InterPro" id="IPR007627">
    <property type="entry name" value="RNA_pol_sigma70_r2"/>
</dbReference>
<evidence type="ECO:0000256" key="1">
    <source>
        <dbReference type="ARBA" id="ARBA00010641"/>
    </source>
</evidence>
<comment type="caution">
    <text evidence="8">The sequence shown here is derived from an EMBL/GenBank/DDBJ whole genome shotgun (WGS) entry which is preliminary data.</text>
</comment>
<dbReference type="Pfam" id="PF04542">
    <property type="entry name" value="Sigma70_r2"/>
    <property type="match status" value="1"/>
</dbReference>
<dbReference type="InterPro" id="IPR013324">
    <property type="entry name" value="RNA_pol_sigma_r3/r4-like"/>
</dbReference>
<dbReference type="Gene3D" id="1.10.10.10">
    <property type="entry name" value="Winged helix-like DNA-binding domain superfamily/Winged helix DNA-binding domain"/>
    <property type="match status" value="1"/>
</dbReference>
<sequence>MESFERLYNEYSTDIYKYVYYKTGNKWDAEDVVSDTFRKAFVNFPGLRNDQNVRSWLMTIARNTLIDHFRRRKNFVSLEDAGEFLMVPDSILMQLEREFDNERLKFALNRLPEDERVIVNLKYLQGLKYREIGDMIGKSEETAKMKSYRALRKLRKWLGGLDINSDRIALAN</sequence>
<dbReference type="SUPFAM" id="SSF88659">
    <property type="entry name" value="Sigma3 and sigma4 domains of RNA polymerase sigma factors"/>
    <property type="match status" value="1"/>
</dbReference>
<dbReference type="SUPFAM" id="SSF88946">
    <property type="entry name" value="Sigma2 domain of RNA polymerase sigma factors"/>
    <property type="match status" value="1"/>
</dbReference>
<keyword evidence="3" id="KW-0731">Sigma factor</keyword>
<evidence type="ECO:0000256" key="5">
    <source>
        <dbReference type="ARBA" id="ARBA00023163"/>
    </source>
</evidence>
<dbReference type="AlphaFoldDB" id="A0A3D9IEU1"/>
<evidence type="ECO:0000259" key="6">
    <source>
        <dbReference type="Pfam" id="PF04542"/>
    </source>
</evidence>
<evidence type="ECO:0000313" key="8">
    <source>
        <dbReference type="EMBL" id="RED60304.1"/>
    </source>
</evidence>
<keyword evidence="9" id="KW-1185">Reference proteome</keyword>
<dbReference type="GO" id="GO:0003677">
    <property type="term" value="F:DNA binding"/>
    <property type="evidence" value="ECO:0007669"/>
    <property type="project" value="UniProtKB-KW"/>
</dbReference>
<dbReference type="PANTHER" id="PTHR43133">
    <property type="entry name" value="RNA POLYMERASE ECF-TYPE SIGMA FACTO"/>
    <property type="match status" value="1"/>
</dbReference>
<proteinExistence type="inferred from homology"/>
<evidence type="ECO:0000259" key="7">
    <source>
        <dbReference type="Pfam" id="PF08281"/>
    </source>
</evidence>
<dbReference type="Proteomes" id="UP000256869">
    <property type="component" value="Unassembled WGS sequence"/>
</dbReference>
<feature type="domain" description="RNA polymerase sigma-70 region 2" evidence="6">
    <location>
        <begin position="7"/>
        <end position="73"/>
    </location>
</feature>
<dbReference type="GO" id="GO:0016987">
    <property type="term" value="F:sigma factor activity"/>
    <property type="evidence" value="ECO:0007669"/>
    <property type="project" value="UniProtKB-KW"/>
</dbReference>
<dbReference type="GO" id="GO:0006352">
    <property type="term" value="P:DNA-templated transcription initiation"/>
    <property type="evidence" value="ECO:0007669"/>
    <property type="project" value="InterPro"/>
</dbReference>
<dbReference type="Pfam" id="PF08281">
    <property type="entry name" value="Sigma70_r4_2"/>
    <property type="match status" value="1"/>
</dbReference>
<dbReference type="InterPro" id="IPR014284">
    <property type="entry name" value="RNA_pol_sigma-70_dom"/>
</dbReference>
<dbReference type="InterPro" id="IPR013325">
    <property type="entry name" value="RNA_pol_sigma_r2"/>
</dbReference>
<dbReference type="InterPro" id="IPR036388">
    <property type="entry name" value="WH-like_DNA-bd_sf"/>
</dbReference>
<protein>
    <submittedName>
        <fullName evidence="8">RNA polymerase sigma-70 factor (ECF subfamily)</fullName>
    </submittedName>
</protein>
<gene>
    <name evidence="8" type="ORF">DFP95_10693</name>
</gene>
<name>A0A3D9IEU1_9BACL</name>